<evidence type="ECO:0000259" key="5">
    <source>
        <dbReference type="PROSITE" id="PS51078"/>
    </source>
</evidence>
<dbReference type="InterPro" id="IPR050707">
    <property type="entry name" value="HTH_MetabolicPath_Reg"/>
</dbReference>
<evidence type="ECO:0000256" key="2">
    <source>
        <dbReference type="ARBA" id="ARBA00023125"/>
    </source>
</evidence>
<dbReference type="InterPro" id="IPR011991">
    <property type="entry name" value="ArsR-like_HTH"/>
</dbReference>
<dbReference type="SUPFAM" id="SSF55781">
    <property type="entry name" value="GAF domain-like"/>
    <property type="match status" value="1"/>
</dbReference>
<dbReference type="PROSITE" id="PS51077">
    <property type="entry name" value="HTH_ICLR"/>
    <property type="match status" value="1"/>
</dbReference>
<dbReference type="InterPro" id="IPR005471">
    <property type="entry name" value="Tscrpt_reg_IclR_N"/>
</dbReference>
<evidence type="ECO:0000259" key="4">
    <source>
        <dbReference type="PROSITE" id="PS51077"/>
    </source>
</evidence>
<dbReference type="InterPro" id="IPR014757">
    <property type="entry name" value="Tscrpt_reg_IclR_C"/>
</dbReference>
<dbReference type="InterPro" id="IPR036388">
    <property type="entry name" value="WH-like_DNA-bd_sf"/>
</dbReference>
<dbReference type="SMART" id="SM00346">
    <property type="entry name" value="HTH_ICLR"/>
    <property type="match status" value="1"/>
</dbReference>
<feature type="domain" description="IclR-ED" evidence="5">
    <location>
        <begin position="74"/>
        <end position="257"/>
    </location>
</feature>
<dbReference type="Gene3D" id="3.30.450.40">
    <property type="match status" value="1"/>
</dbReference>
<dbReference type="RefSeq" id="WP_153283729.1">
    <property type="nucleotide sequence ID" value="NZ_CP045644.1"/>
</dbReference>
<name>A0A5Q0M634_VARPD</name>
<evidence type="ECO:0000256" key="3">
    <source>
        <dbReference type="ARBA" id="ARBA00023163"/>
    </source>
</evidence>
<dbReference type="InterPro" id="IPR036390">
    <property type="entry name" value="WH_DNA-bd_sf"/>
</dbReference>
<evidence type="ECO:0000256" key="1">
    <source>
        <dbReference type="ARBA" id="ARBA00023015"/>
    </source>
</evidence>
<dbReference type="Pfam" id="PF01614">
    <property type="entry name" value="IclR_C"/>
    <property type="match status" value="1"/>
</dbReference>
<proteinExistence type="predicted"/>
<keyword evidence="1" id="KW-0805">Transcription regulation</keyword>
<dbReference type="GO" id="GO:0045892">
    <property type="term" value="P:negative regulation of DNA-templated transcription"/>
    <property type="evidence" value="ECO:0007669"/>
    <property type="project" value="TreeGrafter"/>
</dbReference>
<gene>
    <name evidence="6" type="ORF">GFK26_21305</name>
</gene>
<keyword evidence="2" id="KW-0238">DNA-binding</keyword>
<accession>A0A5Q0M634</accession>
<dbReference type="SUPFAM" id="SSF46785">
    <property type="entry name" value="Winged helix' DNA-binding domain"/>
    <property type="match status" value="1"/>
</dbReference>
<dbReference type="EMBL" id="CP045644">
    <property type="protein sequence ID" value="QFZ85111.1"/>
    <property type="molecule type" value="Genomic_DNA"/>
</dbReference>
<sequence length="267" mass="28817">MKDHSSAPDGGSLKRGALLLKILAMAGTRGLSLTQIAERAGLPHPTAHRVLRQLVEERLVARNVELKRYRLGPLVHELGVAGATLYDLRDLCDGPMHVLSEETTDTVYLVVRSGFEAVCMHRLEGSFPIRTLVLDVGSRRPMGVGAGGLALLAALQDEERKQVLARVGAKLSTFGKLTPEEVDRSCTATKKRGFSIIQDTVNLGVSAVGRVFLDPMGQPLGAISVAALSHRMPSQRIARIAELLKDACTAIERRMGDQRQGGWQTGA</sequence>
<dbReference type="GO" id="GO:0003677">
    <property type="term" value="F:DNA binding"/>
    <property type="evidence" value="ECO:0007669"/>
    <property type="project" value="UniProtKB-KW"/>
</dbReference>
<dbReference type="CDD" id="cd00090">
    <property type="entry name" value="HTH_ARSR"/>
    <property type="match status" value="1"/>
</dbReference>
<dbReference type="PANTHER" id="PTHR30136:SF39">
    <property type="entry name" value="TRANSCRIPTIONAL REGULATORY PROTEIN"/>
    <property type="match status" value="1"/>
</dbReference>
<dbReference type="Proteomes" id="UP000326780">
    <property type="component" value="Chromosome"/>
</dbReference>
<organism evidence="6 7">
    <name type="scientific">Variovorax paradoxus</name>
    <dbReference type="NCBI Taxonomy" id="34073"/>
    <lineage>
        <taxon>Bacteria</taxon>
        <taxon>Pseudomonadati</taxon>
        <taxon>Pseudomonadota</taxon>
        <taxon>Betaproteobacteria</taxon>
        <taxon>Burkholderiales</taxon>
        <taxon>Comamonadaceae</taxon>
        <taxon>Variovorax</taxon>
    </lineage>
</organism>
<reference evidence="6 7" key="1">
    <citation type="submission" date="2019-10" db="EMBL/GenBank/DDBJ databases">
        <title>Complete genome sequence of Variovorax paradoxus 5C-2.</title>
        <authorList>
            <person name="Gogoleva N.E."/>
            <person name="Balkin A.S."/>
        </authorList>
    </citation>
    <scope>NUCLEOTIDE SEQUENCE [LARGE SCALE GENOMIC DNA]</scope>
    <source>
        <strain evidence="6 7">5C-2</strain>
    </source>
</reference>
<dbReference type="InterPro" id="IPR029016">
    <property type="entry name" value="GAF-like_dom_sf"/>
</dbReference>
<dbReference type="Gene3D" id="1.10.10.10">
    <property type="entry name" value="Winged helix-like DNA-binding domain superfamily/Winged helix DNA-binding domain"/>
    <property type="match status" value="1"/>
</dbReference>
<dbReference type="GO" id="GO:0003700">
    <property type="term" value="F:DNA-binding transcription factor activity"/>
    <property type="evidence" value="ECO:0007669"/>
    <property type="project" value="TreeGrafter"/>
</dbReference>
<dbReference type="PROSITE" id="PS51078">
    <property type="entry name" value="ICLR_ED"/>
    <property type="match status" value="1"/>
</dbReference>
<evidence type="ECO:0000313" key="7">
    <source>
        <dbReference type="Proteomes" id="UP000326780"/>
    </source>
</evidence>
<feature type="domain" description="HTH iclR-type" evidence="4">
    <location>
        <begin position="10"/>
        <end position="73"/>
    </location>
</feature>
<dbReference type="PANTHER" id="PTHR30136">
    <property type="entry name" value="HELIX-TURN-HELIX TRANSCRIPTIONAL REGULATOR, ICLR FAMILY"/>
    <property type="match status" value="1"/>
</dbReference>
<dbReference type="AlphaFoldDB" id="A0A5Q0M634"/>
<dbReference type="Pfam" id="PF09339">
    <property type="entry name" value="HTH_IclR"/>
    <property type="match status" value="1"/>
</dbReference>
<protein>
    <submittedName>
        <fullName evidence="6">Helix-turn-helix domain-containing protein</fullName>
    </submittedName>
</protein>
<keyword evidence="3" id="KW-0804">Transcription</keyword>
<evidence type="ECO:0000313" key="6">
    <source>
        <dbReference type="EMBL" id="QFZ85111.1"/>
    </source>
</evidence>